<gene>
    <name evidence="1" type="ORF">IAC87_03605</name>
</gene>
<dbReference type="Proteomes" id="UP000823772">
    <property type="component" value="Unassembled WGS sequence"/>
</dbReference>
<dbReference type="InterPro" id="IPR007398">
    <property type="entry name" value="BioG"/>
</dbReference>
<comment type="caution">
    <text evidence="1">The sequence shown here is derived from an EMBL/GenBank/DDBJ whole genome shotgun (WGS) entry which is preliminary data.</text>
</comment>
<dbReference type="Pfam" id="PF04301">
    <property type="entry name" value="BioG"/>
    <property type="match status" value="1"/>
</dbReference>
<reference evidence="1" key="1">
    <citation type="submission" date="2020-10" db="EMBL/GenBank/DDBJ databases">
        <authorList>
            <person name="Gilroy R."/>
        </authorList>
    </citation>
    <scope>NUCLEOTIDE SEQUENCE</scope>
    <source>
        <strain evidence="1">B3-2255</strain>
    </source>
</reference>
<proteinExistence type="predicted"/>
<sequence length="231" mass="25902">MIQHFITRKGRGTLSLFFAGWGMDFHPFSDYASGDADLMICYDYTDLGFGYGILEEYGKIKITAWSMGVWAAEQVLKGHENISEAIAINGTPLPADDLYGIPENIFLGTLENLSEASGKAADTVDRFRRRMCGDAGTFRTFMEKAPERDTGSLRDELASIWTKCRNEKERKDNEKPGGSRIWTGAVVCSKDRIFPAANQQRFWDEAATAYTLADGTHYCEDIMRTEISACR</sequence>
<dbReference type="EMBL" id="JADILY010000079">
    <property type="protein sequence ID" value="MBO8481614.1"/>
    <property type="molecule type" value="Genomic_DNA"/>
</dbReference>
<organism evidence="1 2">
    <name type="scientific">Candidatus Merdivivens faecigallinarum</name>
    <dbReference type="NCBI Taxonomy" id="2840871"/>
    <lineage>
        <taxon>Bacteria</taxon>
        <taxon>Pseudomonadati</taxon>
        <taxon>Bacteroidota</taxon>
        <taxon>Bacteroidia</taxon>
        <taxon>Bacteroidales</taxon>
        <taxon>Muribaculaceae</taxon>
        <taxon>Muribaculaceae incertae sedis</taxon>
        <taxon>Candidatus Merdivivens</taxon>
    </lineage>
</organism>
<dbReference type="Gene3D" id="3.40.50.1820">
    <property type="entry name" value="alpha/beta hydrolase"/>
    <property type="match status" value="1"/>
</dbReference>
<accession>A0A9D9J0N7</accession>
<evidence type="ECO:0000313" key="2">
    <source>
        <dbReference type="Proteomes" id="UP000823772"/>
    </source>
</evidence>
<dbReference type="AlphaFoldDB" id="A0A9D9J0N7"/>
<name>A0A9D9J0N7_9BACT</name>
<protein>
    <submittedName>
        <fullName evidence="1">DUF452 family protein</fullName>
    </submittedName>
</protein>
<reference evidence="1" key="2">
    <citation type="journal article" date="2021" name="PeerJ">
        <title>Extensive microbial diversity within the chicken gut microbiome revealed by metagenomics and culture.</title>
        <authorList>
            <person name="Gilroy R."/>
            <person name="Ravi A."/>
            <person name="Getino M."/>
            <person name="Pursley I."/>
            <person name="Horton D.L."/>
            <person name="Alikhan N.F."/>
            <person name="Baker D."/>
            <person name="Gharbi K."/>
            <person name="Hall N."/>
            <person name="Watson M."/>
            <person name="Adriaenssens E.M."/>
            <person name="Foster-Nyarko E."/>
            <person name="Jarju S."/>
            <person name="Secka A."/>
            <person name="Antonio M."/>
            <person name="Oren A."/>
            <person name="Chaudhuri R.R."/>
            <person name="La Ragione R."/>
            <person name="Hildebrand F."/>
            <person name="Pallen M.J."/>
        </authorList>
    </citation>
    <scope>NUCLEOTIDE SEQUENCE</scope>
    <source>
        <strain evidence="1">B3-2255</strain>
    </source>
</reference>
<evidence type="ECO:0000313" key="1">
    <source>
        <dbReference type="EMBL" id="MBO8481614.1"/>
    </source>
</evidence>
<dbReference type="InterPro" id="IPR029058">
    <property type="entry name" value="AB_hydrolase_fold"/>
</dbReference>